<reference evidence="1 2" key="1">
    <citation type="journal article" date="2019" name="Emerg. Microbes Infect.">
        <title>Comprehensive subspecies identification of 175 nontuberculous mycobacteria species based on 7547 genomic profiles.</title>
        <authorList>
            <person name="Matsumoto Y."/>
            <person name="Kinjo T."/>
            <person name="Motooka D."/>
            <person name="Nabeya D."/>
            <person name="Jung N."/>
            <person name="Uechi K."/>
            <person name="Horii T."/>
            <person name="Iida T."/>
            <person name="Fujita J."/>
            <person name="Nakamura S."/>
        </authorList>
    </citation>
    <scope>NUCLEOTIDE SEQUENCE [LARGE SCALE GENOMIC DNA]</scope>
    <source>
        <strain evidence="1 2">JCM 12687</strain>
        <plasmid evidence="1">pJCM12687</plasmid>
    </source>
</reference>
<proteinExistence type="predicted"/>
<sequence>MPDSSELEAVELTADQREFVAKSLRQWAPQWALSESGKPFPFQALGLSTGKELSQLALRLADAVEDGRPLTDLDWARALFLTECCWASSLIGLGPDCAAATGLSDADALSMLRRIQRKIGGAERANLLFPQHLPYPQG</sequence>
<name>A0ABM7KVS3_9MYCO</name>
<geneLocation type="plasmid" evidence="1 2">
    <name>pJCM12687</name>
</geneLocation>
<keyword evidence="2" id="KW-1185">Reference proteome</keyword>
<keyword evidence="1" id="KW-0614">Plasmid</keyword>
<dbReference type="RefSeq" id="WP_139799574.1">
    <property type="nucleotide sequence ID" value="NZ_AP022607.1"/>
</dbReference>
<gene>
    <name evidence="1" type="ORF">MBRA_53170</name>
</gene>
<organism evidence="1 2">
    <name type="scientific">Mycobacterium branderi</name>
    <dbReference type="NCBI Taxonomy" id="43348"/>
    <lineage>
        <taxon>Bacteria</taxon>
        <taxon>Bacillati</taxon>
        <taxon>Actinomycetota</taxon>
        <taxon>Actinomycetes</taxon>
        <taxon>Mycobacteriales</taxon>
        <taxon>Mycobacteriaceae</taxon>
        <taxon>Mycobacterium</taxon>
    </lineage>
</organism>
<evidence type="ECO:0008006" key="3">
    <source>
        <dbReference type="Google" id="ProtNLM"/>
    </source>
</evidence>
<dbReference type="EMBL" id="AP022607">
    <property type="protein sequence ID" value="BBZ15122.1"/>
    <property type="molecule type" value="Genomic_DNA"/>
</dbReference>
<dbReference type="Proteomes" id="UP000467379">
    <property type="component" value="Plasmid pJCM12687"/>
</dbReference>
<protein>
    <recommendedName>
        <fullName evidence="3">Transcriptional regulator</fullName>
    </recommendedName>
</protein>
<evidence type="ECO:0000313" key="1">
    <source>
        <dbReference type="EMBL" id="BBZ15122.1"/>
    </source>
</evidence>
<evidence type="ECO:0000313" key="2">
    <source>
        <dbReference type="Proteomes" id="UP000467379"/>
    </source>
</evidence>
<accession>A0ABM7KVS3</accession>